<evidence type="ECO:0000313" key="4">
    <source>
        <dbReference type="EMBL" id="POP52129.1"/>
    </source>
</evidence>
<reference evidence="4" key="1">
    <citation type="submission" date="2018-01" db="EMBL/GenBank/DDBJ databases">
        <authorList>
            <person name="Yu X.-D."/>
        </authorList>
    </citation>
    <scope>NUCLEOTIDE SEQUENCE</scope>
    <source>
        <strain evidence="4">ZX-21</strain>
    </source>
</reference>
<dbReference type="Proteomes" id="UP000237222">
    <property type="component" value="Unassembled WGS sequence"/>
</dbReference>
<dbReference type="InterPro" id="IPR001647">
    <property type="entry name" value="HTH_TetR"/>
</dbReference>
<evidence type="ECO:0000313" key="7">
    <source>
        <dbReference type="Proteomes" id="UP000274695"/>
    </source>
</evidence>
<dbReference type="InterPro" id="IPR009057">
    <property type="entry name" value="Homeodomain-like_sf"/>
</dbReference>
<comment type="caution">
    <text evidence="4">The sequence shown here is derived from an EMBL/GenBank/DDBJ whole genome shotgun (WGS) entry which is preliminary data.</text>
</comment>
<dbReference type="Proteomes" id="UP000274695">
    <property type="component" value="Unassembled WGS sequence"/>
</dbReference>
<dbReference type="SUPFAM" id="SSF46689">
    <property type="entry name" value="Homeodomain-like"/>
    <property type="match status" value="1"/>
</dbReference>
<evidence type="ECO:0000259" key="3">
    <source>
        <dbReference type="PROSITE" id="PS50977"/>
    </source>
</evidence>
<dbReference type="PRINTS" id="PR00455">
    <property type="entry name" value="HTHTETR"/>
</dbReference>
<gene>
    <name evidence="4" type="ORF">C0068_14080</name>
    <name evidence="5" type="ORF">D0911_05535</name>
</gene>
<protein>
    <submittedName>
        <fullName evidence="4">TetR family transcriptional regulator</fullName>
    </submittedName>
    <submittedName>
        <fullName evidence="5">TetR/AcrR family transcriptional regulator</fullName>
    </submittedName>
</protein>
<dbReference type="PROSITE" id="PS50977">
    <property type="entry name" value="HTH_TETR_2"/>
    <property type="match status" value="1"/>
</dbReference>
<dbReference type="GO" id="GO:0003677">
    <property type="term" value="F:DNA binding"/>
    <property type="evidence" value="ECO:0007669"/>
    <property type="project" value="UniProtKB-UniRule"/>
</dbReference>
<dbReference type="Pfam" id="PF00440">
    <property type="entry name" value="TetR_N"/>
    <property type="match status" value="1"/>
</dbReference>
<feature type="DNA-binding region" description="H-T-H motif" evidence="2">
    <location>
        <begin position="38"/>
        <end position="57"/>
    </location>
</feature>
<dbReference type="AlphaFoldDB" id="A0A2S4HDX1"/>
<dbReference type="Gene3D" id="1.10.357.10">
    <property type="entry name" value="Tetracycline Repressor, domain 2"/>
    <property type="match status" value="1"/>
</dbReference>
<dbReference type="EMBL" id="PQGG01000031">
    <property type="protein sequence ID" value="POP52129.1"/>
    <property type="molecule type" value="Genomic_DNA"/>
</dbReference>
<dbReference type="PANTHER" id="PTHR43479">
    <property type="entry name" value="ACREF/ENVCD OPERON REPRESSOR-RELATED"/>
    <property type="match status" value="1"/>
</dbReference>
<dbReference type="EMBL" id="RHGB01000004">
    <property type="protein sequence ID" value="RNL66503.1"/>
    <property type="molecule type" value="Genomic_DNA"/>
</dbReference>
<reference evidence="5 7" key="2">
    <citation type="submission" date="2018-10" db="EMBL/GenBank/DDBJ databases">
        <title>Draft genome sequence of Zhongshania sp. DSW25-10.</title>
        <authorList>
            <person name="Oh J."/>
        </authorList>
    </citation>
    <scope>NUCLEOTIDE SEQUENCE [LARGE SCALE GENOMIC DNA]</scope>
    <source>
        <strain evidence="5 7">DSW25-10</strain>
    </source>
</reference>
<dbReference type="InterPro" id="IPR050624">
    <property type="entry name" value="HTH-type_Tx_Regulator"/>
</dbReference>
<dbReference type="InterPro" id="IPR025722">
    <property type="entry name" value="TetR"/>
</dbReference>
<evidence type="ECO:0000256" key="1">
    <source>
        <dbReference type="ARBA" id="ARBA00023125"/>
    </source>
</evidence>
<accession>A0A2S4HDX1</accession>
<evidence type="ECO:0000313" key="6">
    <source>
        <dbReference type="Proteomes" id="UP000237222"/>
    </source>
</evidence>
<dbReference type="RefSeq" id="WP_103685112.1">
    <property type="nucleotide sequence ID" value="NZ_PQGG01000031.1"/>
</dbReference>
<name>A0A2S4HDX1_9GAMM</name>
<evidence type="ECO:0000313" key="5">
    <source>
        <dbReference type="EMBL" id="RNL66503.1"/>
    </source>
</evidence>
<sequence length="226" mass="26317">MAPCGLVYESSATRMKTRDKILLTSLSLFNAEGEPNVTTVDVANELNISPGNLYYHFHGKEEIIQELFAAFEVELNDILSAPIEKTLGAKDAWFYLYIVFEHIFNHRYLYRNLNDILQRYPQIAKRFSKLLELKVQAVRAVALELRAQNFIDLDDALLERLCDNVAMSLTFWLNYNQLRERNTSNEIMIHQGVFQVMSLVSQHLRPEYRYFYDECCALFEALAISE</sequence>
<proteinExistence type="predicted"/>
<keyword evidence="1 2" id="KW-0238">DNA-binding</keyword>
<evidence type="ECO:0000256" key="2">
    <source>
        <dbReference type="PROSITE-ProRule" id="PRU00335"/>
    </source>
</evidence>
<keyword evidence="7" id="KW-1185">Reference proteome</keyword>
<organism evidence="4 6">
    <name type="scientific">Zhongshania marina</name>
    <dbReference type="NCBI Taxonomy" id="2304603"/>
    <lineage>
        <taxon>Bacteria</taxon>
        <taxon>Pseudomonadati</taxon>
        <taxon>Pseudomonadota</taxon>
        <taxon>Gammaproteobacteria</taxon>
        <taxon>Cellvibrionales</taxon>
        <taxon>Spongiibacteraceae</taxon>
        <taxon>Zhongshania</taxon>
    </lineage>
</organism>
<dbReference type="PANTHER" id="PTHR43479:SF12">
    <property type="entry name" value="TRANSCRIPTIONAL REGULATORY PROTEIN"/>
    <property type="match status" value="1"/>
</dbReference>
<dbReference type="Pfam" id="PF13972">
    <property type="entry name" value="TetR"/>
    <property type="match status" value="1"/>
</dbReference>
<feature type="domain" description="HTH tetR-type" evidence="3">
    <location>
        <begin position="15"/>
        <end position="75"/>
    </location>
</feature>